<gene>
    <name evidence="5" type="ORF">LTRI10_LOCUS22434</name>
</gene>
<feature type="compositionally biased region" description="Polar residues" evidence="2">
    <location>
        <begin position="21"/>
        <end position="43"/>
    </location>
</feature>
<keyword evidence="1" id="KW-0479">Metal-binding</keyword>
<dbReference type="InterPro" id="IPR002035">
    <property type="entry name" value="VWF_A"/>
</dbReference>
<organism evidence="5 6">
    <name type="scientific">Linum trigynum</name>
    <dbReference type="NCBI Taxonomy" id="586398"/>
    <lineage>
        <taxon>Eukaryota</taxon>
        <taxon>Viridiplantae</taxon>
        <taxon>Streptophyta</taxon>
        <taxon>Embryophyta</taxon>
        <taxon>Tracheophyta</taxon>
        <taxon>Spermatophyta</taxon>
        <taxon>Magnoliopsida</taxon>
        <taxon>eudicotyledons</taxon>
        <taxon>Gunneridae</taxon>
        <taxon>Pentapetalae</taxon>
        <taxon>rosids</taxon>
        <taxon>fabids</taxon>
        <taxon>Malpighiales</taxon>
        <taxon>Linaceae</taxon>
        <taxon>Linum</taxon>
    </lineage>
</organism>
<feature type="region of interest" description="Disordered" evidence="2">
    <location>
        <begin position="16"/>
        <end position="89"/>
    </location>
</feature>
<dbReference type="InterPro" id="IPR051266">
    <property type="entry name" value="CLCR"/>
</dbReference>
<feature type="domain" description="VWFA" evidence="4">
    <location>
        <begin position="335"/>
        <end position="481"/>
    </location>
</feature>
<dbReference type="Pfam" id="PF25243">
    <property type="entry name" value="WAV3_C"/>
    <property type="match status" value="1"/>
</dbReference>
<reference evidence="5 6" key="1">
    <citation type="submission" date="2024-04" db="EMBL/GenBank/DDBJ databases">
        <authorList>
            <person name="Fracassetti M."/>
        </authorList>
    </citation>
    <scope>NUCLEOTIDE SEQUENCE [LARGE SCALE GENOMIC DNA]</scope>
</reference>
<dbReference type="GO" id="GO:0008270">
    <property type="term" value="F:zinc ion binding"/>
    <property type="evidence" value="ECO:0007669"/>
    <property type="project" value="UniProtKB-KW"/>
</dbReference>
<sequence>MVTGWRRAFCTSIPKEKLDTAASSDKQQPHCSGAGSTSNSPRISSKFGFFSNPSTPRLHSQSQPPPGPSTLRCRTTAAAGSPTSSLPNSPKLHCKTANVSSACKPASAINSPRFFNFSSNPSSPKSPSSFSLLKSTLRLSKSRCGICAQTVKSGQGTAIFTAECGHAFHFPCVTSHFTKQHLLLCPVCNSAWKELPLLSVYQNSEFRMEETRFDGESKPKNLRVYNDDEPLMSPSPGSLCNPIPELEETDPELDDDHGSSDVEFQGFFVNPAQGRGRKENPNHDLNIVVGAKNVEVSLLPESALVAAVRGYETHVMVMKVRAPPAPRGARRAPVDLVTVLDVSDRMSGTKSQMVKRAMKLVISSLTRTDRLSIVAFAGSSKRLLPLRRMTANGRRSARRVVESLGTTGQGMTVNDALKKALKVIEDRREKNPVATILILSDGREDRTRITSLRNNPSSSPLVSSTRYSDSGTPVHSIGLGDVTAYKHAPLEDAFSKCLGGLLRVVVQDLKLQVGFASGSAPAEVAAVYSVTGPPAVFGPGSIRVGDLHVEEERELLVELRVPSSASSRAHRMLSVRSSFRDTCSQEVINGREQCLVIPSLQAVRSNGLLTGRLRNVHVAVRGVAESRRLIEHGDFSGAYHLLSSARALLMQRSDGTAGECLRCVDAELAELQRRKPQLIRQPQQRSGGGQQQEEVKGEPLTPMSAWRAAEKLAKLAIMRKHMNRVSDMHGFENARF</sequence>
<dbReference type="Gene3D" id="3.30.40.10">
    <property type="entry name" value="Zinc/RING finger domain, C3HC4 (zinc finger)"/>
    <property type="match status" value="1"/>
</dbReference>
<feature type="compositionally biased region" description="Polar residues" evidence="2">
    <location>
        <begin position="51"/>
        <end position="62"/>
    </location>
</feature>
<dbReference type="SUPFAM" id="SSF57850">
    <property type="entry name" value="RING/U-box"/>
    <property type="match status" value="1"/>
</dbReference>
<feature type="region of interest" description="Disordered" evidence="2">
    <location>
        <begin position="675"/>
        <end position="703"/>
    </location>
</feature>
<name>A0AAV2E5G1_9ROSI</name>
<dbReference type="AlphaFoldDB" id="A0AAV2E5G1"/>
<evidence type="ECO:0000313" key="5">
    <source>
        <dbReference type="EMBL" id="CAL1381027.1"/>
    </source>
</evidence>
<dbReference type="PROSITE" id="PS50234">
    <property type="entry name" value="VWFA"/>
    <property type="match status" value="1"/>
</dbReference>
<dbReference type="SMART" id="SM00327">
    <property type="entry name" value="VWA"/>
    <property type="match status" value="1"/>
</dbReference>
<dbReference type="InterPro" id="IPR057427">
    <property type="entry name" value="WAV3_C"/>
</dbReference>
<dbReference type="EMBL" id="OZ034817">
    <property type="protein sequence ID" value="CAL1381027.1"/>
    <property type="molecule type" value="Genomic_DNA"/>
</dbReference>
<dbReference type="InterPro" id="IPR001841">
    <property type="entry name" value="Znf_RING"/>
</dbReference>
<keyword evidence="1" id="KW-0863">Zinc-finger</keyword>
<dbReference type="SUPFAM" id="SSF53300">
    <property type="entry name" value="vWA-like"/>
    <property type="match status" value="1"/>
</dbReference>
<accession>A0AAV2E5G1</accession>
<dbReference type="SMART" id="SM00184">
    <property type="entry name" value="RING"/>
    <property type="match status" value="1"/>
</dbReference>
<dbReference type="Pfam" id="PF13519">
    <property type="entry name" value="VWA_2"/>
    <property type="match status" value="1"/>
</dbReference>
<dbReference type="InterPro" id="IPR013083">
    <property type="entry name" value="Znf_RING/FYVE/PHD"/>
</dbReference>
<dbReference type="PANTHER" id="PTHR10579">
    <property type="entry name" value="CALCIUM-ACTIVATED CHLORIDE CHANNEL REGULATOR"/>
    <property type="match status" value="1"/>
</dbReference>
<evidence type="ECO:0000313" key="6">
    <source>
        <dbReference type="Proteomes" id="UP001497516"/>
    </source>
</evidence>
<evidence type="ECO:0000259" key="4">
    <source>
        <dbReference type="PROSITE" id="PS50234"/>
    </source>
</evidence>
<dbReference type="Pfam" id="PF17123">
    <property type="entry name" value="zf-RING_11"/>
    <property type="match status" value="1"/>
</dbReference>
<proteinExistence type="predicted"/>
<feature type="domain" description="RING-type" evidence="3">
    <location>
        <begin position="144"/>
        <end position="189"/>
    </location>
</feature>
<dbReference type="PANTHER" id="PTHR10579:SF59">
    <property type="entry name" value="E3 UBIQUITIN-PROTEIN LIGASE EDA40-RELATED"/>
    <property type="match status" value="1"/>
</dbReference>
<evidence type="ECO:0000256" key="2">
    <source>
        <dbReference type="SAM" id="MobiDB-lite"/>
    </source>
</evidence>
<dbReference type="PROSITE" id="PS50089">
    <property type="entry name" value="ZF_RING_2"/>
    <property type="match status" value="1"/>
</dbReference>
<dbReference type="Proteomes" id="UP001497516">
    <property type="component" value="Chromosome 4"/>
</dbReference>
<keyword evidence="1" id="KW-0862">Zinc</keyword>
<dbReference type="Gene3D" id="3.40.50.410">
    <property type="entry name" value="von Willebrand factor, type A domain"/>
    <property type="match status" value="1"/>
</dbReference>
<keyword evidence="6" id="KW-1185">Reference proteome</keyword>
<evidence type="ECO:0000259" key="3">
    <source>
        <dbReference type="PROSITE" id="PS50089"/>
    </source>
</evidence>
<protein>
    <submittedName>
        <fullName evidence="5">Uncharacterized protein</fullName>
    </submittedName>
</protein>
<dbReference type="InterPro" id="IPR036465">
    <property type="entry name" value="vWFA_dom_sf"/>
</dbReference>
<evidence type="ECO:0000256" key="1">
    <source>
        <dbReference type="PROSITE-ProRule" id="PRU00175"/>
    </source>
</evidence>